<name>A0A1I5RHL1_9BACT</name>
<feature type="domain" description="ATP-grasp" evidence="4">
    <location>
        <begin position="106"/>
        <end position="296"/>
    </location>
</feature>
<dbReference type="GO" id="GO:0046872">
    <property type="term" value="F:metal ion binding"/>
    <property type="evidence" value="ECO:0007669"/>
    <property type="project" value="InterPro"/>
</dbReference>
<dbReference type="AlphaFoldDB" id="A0A1I5RHL1"/>
<dbReference type="PROSITE" id="PS50975">
    <property type="entry name" value="ATP_GRASP"/>
    <property type="match status" value="1"/>
</dbReference>
<proteinExistence type="inferred from homology"/>
<gene>
    <name evidence="5" type="ORF">SAMN04515674_10483</name>
</gene>
<evidence type="ECO:0000259" key="4">
    <source>
        <dbReference type="PROSITE" id="PS50975"/>
    </source>
</evidence>
<comment type="similarity">
    <text evidence="1">Belongs to the D-alanine--D-alanine ligase family.</text>
</comment>
<dbReference type="InterPro" id="IPR011095">
    <property type="entry name" value="Dala_Dala_lig_C"/>
</dbReference>
<evidence type="ECO:0000313" key="5">
    <source>
        <dbReference type="EMBL" id="SFP58059.1"/>
    </source>
</evidence>
<protein>
    <submittedName>
        <fullName evidence="5">D-alanine-D-alanine ligase</fullName>
    </submittedName>
</protein>
<keyword evidence="6" id="KW-1185">Reference proteome</keyword>
<evidence type="ECO:0000256" key="2">
    <source>
        <dbReference type="ARBA" id="ARBA00022598"/>
    </source>
</evidence>
<accession>A0A1I5RHL1</accession>
<keyword evidence="3" id="KW-0067">ATP-binding</keyword>
<dbReference type="PANTHER" id="PTHR23132:SF23">
    <property type="entry name" value="D-ALANINE--D-ALANINE LIGASE B"/>
    <property type="match status" value="1"/>
</dbReference>
<dbReference type="GO" id="GO:0008716">
    <property type="term" value="F:D-alanine-D-alanine ligase activity"/>
    <property type="evidence" value="ECO:0007669"/>
    <property type="project" value="InterPro"/>
</dbReference>
<sequence>MTAKRLIYLYSDSTFTPWKENIFGRTIASFLQSTPENYYPYVTHFVGFTEEFANFLRQFDIVFNVCYGFGEYGQHEISQWLESKEIQHTASLYESQKMAKDKVELPALCKRIGAYTPAIIPLGELANHEAQRFIAKPRFGSLHQNMHVFEKENIPYELLMEQEDLVIQPYLTGREFTVGIIPDEEAQEYICLTPLEIKPDDDREVYIAGQKYGTTEKVLNPELDKQLCEEMKQTVLKLHKVLNLRGMSRTDIRLSDGKIYILDINTMPNLDANSFLPYIAKNEGISLQELFRRLLLRFENVYFKTDNLVLAGVEN</sequence>
<dbReference type="EMBL" id="FOXH01000004">
    <property type="protein sequence ID" value="SFP58059.1"/>
    <property type="molecule type" value="Genomic_DNA"/>
</dbReference>
<keyword evidence="2 5" id="KW-0436">Ligase</keyword>
<keyword evidence="3" id="KW-0547">Nucleotide-binding</keyword>
<evidence type="ECO:0000313" key="6">
    <source>
        <dbReference type="Proteomes" id="UP000199306"/>
    </source>
</evidence>
<dbReference type="Pfam" id="PF07478">
    <property type="entry name" value="Dala_Dala_lig_C"/>
    <property type="match status" value="1"/>
</dbReference>
<evidence type="ECO:0000256" key="3">
    <source>
        <dbReference type="PROSITE-ProRule" id="PRU00409"/>
    </source>
</evidence>
<dbReference type="RefSeq" id="WP_092015264.1">
    <property type="nucleotide sequence ID" value="NZ_FOXH01000004.1"/>
</dbReference>
<reference evidence="5 6" key="1">
    <citation type="submission" date="2016-10" db="EMBL/GenBank/DDBJ databases">
        <authorList>
            <person name="de Groot N.N."/>
        </authorList>
    </citation>
    <scope>NUCLEOTIDE SEQUENCE [LARGE SCALE GENOMIC DNA]</scope>
    <source>
        <strain evidence="6">E92,LMG 26720,CCM 7988</strain>
    </source>
</reference>
<dbReference type="SUPFAM" id="SSF56059">
    <property type="entry name" value="Glutathione synthetase ATP-binding domain-like"/>
    <property type="match status" value="1"/>
</dbReference>
<dbReference type="OrthoDB" id="9803907at2"/>
<evidence type="ECO:0000256" key="1">
    <source>
        <dbReference type="ARBA" id="ARBA00010871"/>
    </source>
</evidence>
<dbReference type="PANTHER" id="PTHR23132">
    <property type="entry name" value="D-ALANINE--D-ALANINE LIGASE"/>
    <property type="match status" value="1"/>
</dbReference>
<dbReference type="Proteomes" id="UP000199306">
    <property type="component" value="Unassembled WGS sequence"/>
</dbReference>
<dbReference type="GO" id="GO:0005524">
    <property type="term" value="F:ATP binding"/>
    <property type="evidence" value="ECO:0007669"/>
    <property type="project" value="UniProtKB-UniRule"/>
</dbReference>
<dbReference type="Gene3D" id="3.30.470.20">
    <property type="entry name" value="ATP-grasp fold, B domain"/>
    <property type="match status" value="1"/>
</dbReference>
<organism evidence="5 6">
    <name type="scientific">Pseudarcicella hirudinis</name>
    <dbReference type="NCBI Taxonomy" id="1079859"/>
    <lineage>
        <taxon>Bacteria</taxon>
        <taxon>Pseudomonadati</taxon>
        <taxon>Bacteroidota</taxon>
        <taxon>Cytophagia</taxon>
        <taxon>Cytophagales</taxon>
        <taxon>Flectobacillaceae</taxon>
        <taxon>Pseudarcicella</taxon>
    </lineage>
</organism>
<dbReference type="STRING" id="1079859.SAMN04515674_10483"/>
<dbReference type="InterPro" id="IPR011761">
    <property type="entry name" value="ATP-grasp"/>
</dbReference>